<reference evidence="2 3" key="1">
    <citation type="submission" date="2023-09" db="EMBL/GenBank/DDBJ databases">
        <authorList>
            <person name="Wang M."/>
        </authorList>
    </citation>
    <scope>NUCLEOTIDE SEQUENCE [LARGE SCALE GENOMIC DNA]</scope>
    <source>
        <strain evidence="2">GT-2023</strain>
        <tissue evidence="2">Liver</tissue>
    </source>
</reference>
<organism evidence="2 3">
    <name type="scientific">Cirrhinus molitorella</name>
    <name type="common">mud carp</name>
    <dbReference type="NCBI Taxonomy" id="172907"/>
    <lineage>
        <taxon>Eukaryota</taxon>
        <taxon>Metazoa</taxon>
        <taxon>Chordata</taxon>
        <taxon>Craniata</taxon>
        <taxon>Vertebrata</taxon>
        <taxon>Euteleostomi</taxon>
        <taxon>Actinopterygii</taxon>
        <taxon>Neopterygii</taxon>
        <taxon>Teleostei</taxon>
        <taxon>Ostariophysi</taxon>
        <taxon>Cypriniformes</taxon>
        <taxon>Cyprinidae</taxon>
        <taxon>Labeoninae</taxon>
        <taxon>Labeonini</taxon>
        <taxon>Cirrhinus</taxon>
    </lineage>
</organism>
<proteinExistence type="predicted"/>
<dbReference type="EMBL" id="JAYMGO010000009">
    <property type="protein sequence ID" value="KAL1268762.1"/>
    <property type="molecule type" value="Genomic_DNA"/>
</dbReference>
<protein>
    <submittedName>
        <fullName evidence="2">Uncharacterized protein</fullName>
    </submittedName>
</protein>
<feature type="region of interest" description="Disordered" evidence="1">
    <location>
        <begin position="64"/>
        <end position="92"/>
    </location>
</feature>
<name>A0ABR3MVX1_9TELE</name>
<feature type="compositionally biased region" description="Basic and acidic residues" evidence="1">
    <location>
        <begin position="83"/>
        <end position="92"/>
    </location>
</feature>
<gene>
    <name evidence="2" type="ORF">QQF64_034125</name>
</gene>
<comment type="caution">
    <text evidence="2">The sequence shown here is derived from an EMBL/GenBank/DDBJ whole genome shotgun (WGS) entry which is preliminary data.</text>
</comment>
<accession>A0ABR3MVX1</accession>
<evidence type="ECO:0000313" key="2">
    <source>
        <dbReference type="EMBL" id="KAL1268762.1"/>
    </source>
</evidence>
<evidence type="ECO:0000313" key="3">
    <source>
        <dbReference type="Proteomes" id="UP001558613"/>
    </source>
</evidence>
<sequence length="92" mass="10679">MAFIKEESEDIRIEEVFSIKQEDTEEQTDLVLKEENQDLNEMEQTDQCEKPHDVSVKIKNLNRMREFTPERGHSPASSVERASLNKEPSKGT</sequence>
<keyword evidence="3" id="KW-1185">Reference proteome</keyword>
<evidence type="ECO:0000256" key="1">
    <source>
        <dbReference type="SAM" id="MobiDB-lite"/>
    </source>
</evidence>
<dbReference type="Proteomes" id="UP001558613">
    <property type="component" value="Unassembled WGS sequence"/>
</dbReference>
<feature type="compositionally biased region" description="Basic and acidic residues" evidence="1">
    <location>
        <begin position="64"/>
        <end position="73"/>
    </location>
</feature>